<keyword evidence="2" id="KW-1185">Reference proteome</keyword>
<evidence type="ECO:0000313" key="1">
    <source>
        <dbReference type="EMBL" id="CAJ2503742.1"/>
    </source>
</evidence>
<evidence type="ECO:0000313" key="2">
    <source>
        <dbReference type="Proteomes" id="UP001295740"/>
    </source>
</evidence>
<comment type="caution">
    <text evidence="1">The sequence shown here is derived from an EMBL/GenBank/DDBJ whole genome shotgun (WGS) entry which is preliminary data.</text>
</comment>
<name>A0AAI8VEZ5_9PEZI</name>
<proteinExistence type="predicted"/>
<reference evidence="1" key="1">
    <citation type="submission" date="2023-10" db="EMBL/GenBank/DDBJ databases">
        <authorList>
            <person name="Hackl T."/>
        </authorList>
    </citation>
    <scope>NUCLEOTIDE SEQUENCE</scope>
</reference>
<organism evidence="1 2">
    <name type="scientific">Anthostomella pinea</name>
    <dbReference type="NCBI Taxonomy" id="933095"/>
    <lineage>
        <taxon>Eukaryota</taxon>
        <taxon>Fungi</taxon>
        <taxon>Dikarya</taxon>
        <taxon>Ascomycota</taxon>
        <taxon>Pezizomycotina</taxon>
        <taxon>Sordariomycetes</taxon>
        <taxon>Xylariomycetidae</taxon>
        <taxon>Xylariales</taxon>
        <taxon>Xylariaceae</taxon>
        <taxon>Anthostomella</taxon>
    </lineage>
</organism>
<dbReference type="AlphaFoldDB" id="A0AAI8VEZ5"/>
<protein>
    <submittedName>
        <fullName evidence="1">Uu.00g111360.m01.CDS01</fullName>
    </submittedName>
</protein>
<dbReference type="Proteomes" id="UP001295740">
    <property type="component" value="Unassembled WGS sequence"/>
</dbReference>
<sequence>MDTASVETALNKLLSMTMVMLNGLWHTDLFIIEQGTQRNVMEGYGCSYEVPK</sequence>
<gene>
    <name evidence="1" type="ORF">KHLLAP_LOCUS4210</name>
</gene>
<accession>A0AAI8VEZ5</accession>
<dbReference type="EMBL" id="CAUWAG010000006">
    <property type="protein sequence ID" value="CAJ2503742.1"/>
    <property type="molecule type" value="Genomic_DNA"/>
</dbReference>